<name>A0ABM6XHX1_9BACI</name>
<protein>
    <submittedName>
        <fullName evidence="2">DNA-binding anti-repressor SinI</fullName>
    </submittedName>
</protein>
<keyword evidence="2" id="KW-0238">DNA-binding</keyword>
<dbReference type="EMBL" id="CP030926">
    <property type="protein sequence ID" value="AXN37640.1"/>
    <property type="molecule type" value="Genomic_DNA"/>
</dbReference>
<gene>
    <name evidence="2" type="ORF">DTO10_03915</name>
</gene>
<feature type="domain" description="Sin" evidence="1">
    <location>
        <begin position="1"/>
        <end position="34"/>
    </location>
</feature>
<dbReference type="Pfam" id="PF08671">
    <property type="entry name" value="SinI"/>
    <property type="match status" value="1"/>
</dbReference>
<evidence type="ECO:0000313" key="2">
    <source>
        <dbReference type="EMBL" id="AXN37640.1"/>
    </source>
</evidence>
<evidence type="ECO:0000259" key="1">
    <source>
        <dbReference type="PROSITE" id="PS51500"/>
    </source>
</evidence>
<keyword evidence="3" id="KW-1185">Reference proteome</keyword>
<dbReference type="GO" id="GO:0003677">
    <property type="term" value="F:DNA binding"/>
    <property type="evidence" value="ECO:0007669"/>
    <property type="project" value="UniProtKB-KW"/>
</dbReference>
<dbReference type="InterPro" id="IPR010981">
    <property type="entry name" value="SinR/SinI_dimer_dom"/>
</dbReference>
<dbReference type="SUPFAM" id="SSF47406">
    <property type="entry name" value="SinR repressor dimerisation domain-like"/>
    <property type="match status" value="1"/>
</dbReference>
<dbReference type="InterPro" id="IPR036281">
    <property type="entry name" value="SinR/SinI_dimer_dom_sf"/>
</dbReference>
<dbReference type="RefSeq" id="WP_116820755.1">
    <property type="nucleotide sequence ID" value="NZ_CP030926.1"/>
</dbReference>
<accession>A0ABM6XHX1</accession>
<sequence>MQKKIDAEWVHLILEAKSVGVSIQEVRDFIQNEQNLNNQPHKNWN</sequence>
<dbReference type="PROSITE" id="PS51500">
    <property type="entry name" value="SIN"/>
    <property type="match status" value="1"/>
</dbReference>
<dbReference type="Proteomes" id="UP000260457">
    <property type="component" value="Chromosome"/>
</dbReference>
<proteinExistence type="predicted"/>
<organism evidence="2 3">
    <name type="scientific">Peribacillus butanolivorans</name>
    <dbReference type="NCBI Taxonomy" id="421767"/>
    <lineage>
        <taxon>Bacteria</taxon>
        <taxon>Bacillati</taxon>
        <taxon>Bacillota</taxon>
        <taxon>Bacilli</taxon>
        <taxon>Bacillales</taxon>
        <taxon>Bacillaceae</taxon>
        <taxon>Peribacillus</taxon>
    </lineage>
</organism>
<reference evidence="2 3" key="1">
    <citation type="submission" date="2018-07" db="EMBL/GenBank/DDBJ databases">
        <title>The molecular basis for the intramolecular migration of carboxyl group in the catabolism of para-hydroxybenzoate via gentisate.</title>
        <authorList>
            <person name="Zhao H."/>
            <person name="Xu Y."/>
            <person name="Lin S."/>
            <person name="Spain J.C."/>
            <person name="Zhou N.-Y."/>
        </authorList>
    </citation>
    <scope>NUCLEOTIDE SEQUENCE [LARGE SCALE GENOMIC DNA]</scope>
    <source>
        <strain evidence="2 3">PHB-7a</strain>
    </source>
</reference>
<evidence type="ECO:0000313" key="3">
    <source>
        <dbReference type="Proteomes" id="UP000260457"/>
    </source>
</evidence>